<dbReference type="EMBL" id="JANBPY010000837">
    <property type="protein sequence ID" value="KAJ1963349.1"/>
    <property type="molecule type" value="Genomic_DNA"/>
</dbReference>
<feature type="compositionally biased region" description="Basic and acidic residues" evidence="1">
    <location>
        <begin position="1"/>
        <end position="10"/>
    </location>
</feature>
<name>A0A9W8ANT7_9FUNG</name>
<dbReference type="Gene3D" id="1.10.10.10">
    <property type="entry name" value="Winged helix-like DNA-binding domain superfamily/Winged helix DNA-binding domain"/>
    <property type="match status" value="1"/>
</dbReference>
<gene>
    <name evidence="2" type="ORF">IWQ62_003244</name>
</gene>
<evidence type="ECO:0000256" key="1">
    <source>
        <dbReference type="SAM" id="MobiDB-lite"/>
    </source>
</evidence>
<evidence type="ECO:0000313" key="3">
    <source>
        <dbReference type="Proteomes" id="UP001150925"/>
    </source>
</evidence>
<organism evidence="2 3">
    <name type="scientific">Dispira parvispora</name>
    <dbReference type="NCBI Taxonomy" id="1520584"/>
    <lineage>
        <taxon>Eukaryota</taxon>
        <taxon>Fungi</taxon>
        <taxon>Fungi incertae sedis</taxon>
        <taxon>Zoopagomycota</taxon>
        <taxon>Kickxellomycotina</taxon>
        <taxon>Dimargaritomycetes</taxon>
        <taxon>Dimargaritales</taxon>
        <taxon>Dimargaritaceae</taxon>
        <taxon>Dispira</taxon>
    </lineage>
</organism>
<protein>
    <submittedName>
        <fullName evidence="2">Uncharacterized protein</fullName>
    </submittedName>
</protein>
<feature type="region of interest" description="Disordered" evidence="1">
    <location>
        <begin position="1"/>
        <end position="25"/>
    </location>
</feature>
<comment type="caution">
    <text evidence="2">The sequence shown here is derived from an EMBL/GenBank/DDBJ whole genome shotgun (WGS) entry which is preliminary data.</text>
</comment>
<dbReference type="Proteomes" id="UP001150925">
    <property type="component" value="Unassembled WGS sequence"/>
</dbReference>
<evidence type="ECO:0000313" key="2">
    <source>
        <dbReference type="EMBL" id="KAJ1963349.1"/>
    </source>
</evidence>
<accession>A0A9W8ANT7</accession>
<sequence length="193" mass="21987">KLDTSDHVDRVPQSPELTSQKPPLEADLPSPCGRCDVCTQQPHYETVDVYEDVKSLCAIFHLITPLHPDGITPTILYKAWCKKFTRNSEIAAAVEQSLIYLSPLETMTRAECQDLLLWCIGQGYFTFYSNSSNHRATPCLNISPKGQSFVDDFLRRRALLESGEEAVKQEPEEDPVILYRYYRSEENSDAPRE</sequence>
<feature type="non-terminal residue" evidence="2">
    <location>
        <position position="1"/>
    </location>
</feature>
<dbReference type="AlphaFoldDB" id="A0A9W8ANT7"/>
<keyword evidence="3" id="KW-1185">Reference proteome</keyword>
<proteinExistence type="predicted"/>
<reference evidence="2" key="1">
    <citation type="submission" date="2022-07" db="EMBL/GenBank/DDBJ databases">
        <title>Phylogenomic reconstructions and comparative analyses of Kickxellomycotina fungi.</title>
        <authorList>
            <person name="Reynolds N.K."/>
            <person name="Stajich J.E."/>
            <person name="Barry K."/>
            <person name="Grigoriev I.V."/>
            <person name="Crous P."/>
            <person name="Smith M.E."/>
        </authorList>
    </citation>
    <scope>NUCLEOTIDE SEQUENCE</scope>
    <source>
        <strain evidence="2">RSA 1196</strain>
    </source>
</reference>
<dbReference type="InterPro" id="IPR036388">
    <property type="entry name" value="WH-like_DNA-bd_sf"/>
</dbReference>